<dbReference type="Pfam" id="PF13508">
    <property type="entry name" value="Acetyltransf_7"/>
    <property type="match status" value="1"/>
</dbReference>
<evidence type="ECO:0000313" key="2">
    <source>
        <dbReference type="EMBL" id="QCF26065.1"/>
    </source>
</evidence>
<keyword evidence="3" id="KW-1185">Reference proteome</keyword>
<proteinExistence type="predicted"/>
<dbReference type="Gene3D" id="3.40.630.30">
    <property type="match status" value="1"/>
</dbReference>
<feature type="domain" description="N-acetyltransferase" evidence="1">
    <location>
        <begin position="1"/>
        <end position="153"/>
    </location>
</feature>
<gene>
    <name evidence="2" type="ORF">soil367_09065</name>
</gene>
<dbReference type="RefSeq" id="WP_136548787.1">
    <property type="nucleotide sequence ID" value="NZ_CP031093.1"/>
</dbReference>
<accession>A0A4P7XH50</accession>
<dbReference type="EMBL" id="CP031093">
    <property type="protein sequence ID" value="QCF26065.1"/>
    <property type="molecule type" value="Genomic_DNA"/>
</dbReference>
<evidence type="ECO:0000313" key="3">
    <source>
        <dbReference type="Proteomes" id="UP000298049"/>
    </source>
</evidence>
<reference evidence="2 3" key="1">
    <citation type="submission" date="2018-07" db="EMBL/GenBank/DDBJ databases">
        <title>Marsedoiliclastica nanhaica gen. nov. sp. nov., a novel marine hydrocarbonoclastic bacterium isolated from an in-situ enriched hydrocarbon-degrading consortium in deep-sea sediment.</title>
        <authorList>
            <person name="Dong C."/>
            <person name="Ma T."/>
            <person name="Liu R."/>
            <person name="Shao Z."/>
        </authorList>
    </citation>
    <scope>NUCLEOTIDE SEQUENCE [LARGE SCALE GENOMIC DNA]</scope>
    <source>
        <strain evidence="3">soil36-7</strain>
    </source>
</reference>
<dbReference type="InterPro" id="IPR016181">
    <property type="entry name" value="Acyl_CoA_acyltransferase"/>
</dbReference>
<evidence type="ECO:0000259" key="1">
    <source>
        <dbReference type="PROSITE" id="PS51186"/>
    </source>
</evidence>
<dbReference type="GO" id="GO:0016747">
    <property type="term" value="F:acyltransferase activity, transferring groups other than amino-acyl groups"/>
    <property type="evidence" value="ECO:0007669"/>
    <property type="project" value="InterPro"/>
</dbReference>
<organism evidence="2 3">
    <name type="scientific">Hydrocarboniclastica marina</name>
    <dbReference type="NCBI Taxonomy" id="2259620"/>
    <lineage>
        <taxon>Bacteria</taxon>
        <taxon>Pseudomonadati</taxon>
        <taxon>Pseudomonadota</taxon>
        <taxon>Gammaproteobacteria</taxon>
        <taxon>Alteromonadales</taxon>
        <taxon>Alteromonadaceae</taxon>
        <taxon>Hydrocarboniclastica</taxon>
    </lineage>
</organism>
<dbReference type="Proteomes" id="UP000298049">
    <property type="component" value="Chromosome"/>
</dbReference>
<dbReference type="SUPFAM" id="SSF55729">
    <property type="entry name" value="Acyl-CoA N-acyltransferases (Nat)"/>
    <property type="match status" value="1"/>
</dbReference>
<dbReference type="PROSITE" id="PS51186">
    <property type="entry name" value="GNAT"/>
    <property type="match status" value="1"/>
</dbReference>
<dbReference type="KEGG" id="hmi:soil367_09065"/>
<dbReference type="OrthoDB" id="9797178at2"/>
<protein>
    <submittedName>
        <fullName evidence="2">N-acetyltransferase</fullName>
    </submittedName>
</protein>
<keyword evidence="2" id="KW-0808">Transferase</keyword>
<name>A0A4P7XH50_9ALTE</name>
<sequence length="175" mass="19486">MNELLIEALGPFQLPLANKFYRGEGSKMRARRDEQVWIARLDGKIVAALRFRSCGGWQTAFGGSYPDSGEPISRDWLDGQWLLGVFTATDYRNRGIARALISAGIAKAGGPVWLFCQPNLGSFYSRLGFGAALTLPEPLASRLESYRRSQQLDAWVWLEDAKTPGHQRHQDTSLG</sequence>
<dbReference type="InterPro" id="IPR000182">
    <property type="entry name" value="GNAT_dom"/>
</dbReference>
<dbReference type="AlphaFoldDB" id="A0A4P7XH50"/>
<dbReference type="CDD" id="cd04301">
    <property type="entry name" value="NAT_SF"/>
    <property type="match status" value="1"/>
</dbReference>